<dbReference type="NCBIfam" id="TIGR03843">
    <property type="entry name" value="SCO1664 family protein"/>
    <property type="match status" value="1"/>
</dbReference>
<dbReference type="Proteomes" id="UP000744769">
    <property type="component" value="Unassembled WGS sequence"/>
</dbReference>
<keyword evidence="2" id="KW-1185">Reference proteome</keyword>
<sequence>MPTDTSAEDLDLLTDGELEIEGRLVEASNVALRVWLTDGDRRIPAVYKPIRGERPLWDFPDGTLAGRELAAATISTVGGWDLVPPTVLRDGPLGPGTVQRWVGPLDGDQDTGLVSIDALGEVPDGNRIVLHARDEIGRLIVVSHSGAPEVKSLATLDTVLNNADRKAGALIADADRFWVIDHGLVCHAEEKLRTVFWGFGGEELAPADAERVRRVVAGLEEGTLTAQLAPLLTGEEIEMLHLRAAVLLDEGALPVMPEHRHALPWPIW</sequence>
<dbReference type="InterPro" id="IPR022292">
    <property type="entry name" value="CHP03843"/>
</dbReference>
<dbReference type="EMBL" id="JAAOIV010000002">
    <property type="protein sequence ID" value="NHN54828.1"/>
    <property type="molecule type" value="Genomic_DNA"/>
</dbReference>
<evidence type="ECO:0000313" key="1">
    <source>
        <dbReference type="EMBL" id="NHN54828.1"/>
    </source>
</evidence>
<dbReference type="AlphaFoldDB" id="A0A967EGA6"/>
<dbReference type="RefSeq" id="WP_166193171.1">
    <property type="nucleotide sequence ID" value="NZ_JAAOIV010000002.1"/>
</dbReference>
<name>A0A967EGA6_9MICO</name>
<organism evidence="1 2">
    <name type="scientific">Metallococcus carri</name>
    <dbReference type="NCBI Taxonomy" id="1656884"/>
    <lineage>
        <taxon>Bacteria</taxon>
        <taxon>Bacillati</taxon>
        <taxon>Actinomycetota</taxon>
        <taxon>Actinomycetes</taxon>
        <taxon>Micrococcales</taxon>
        <taxon>Dermacoccaceae</taxon>
        <taxon>Metallococcus</taxon>
    </lineage>
</organism>
<proteinExistence type="predicted"/>
<reference evidence="1" key="1">
    <citation type="submission" date="2020-03" db="EMBL/GenBank/DDBJ databases">
        <title>Draft sequencing of Calidifontibacter sp. DB0510.</title>
        <authorList>
            <person name="Kim D.-U."/>
        </authorList>
    </citation>
    <scope>NUCLEOTIDE SEQUENCE</scope>
    <source>
        <strain evidence="1">DB0510</strain>
    </source>
</reference>
<evidence type="ECO:0000313" key="2">
    <source>
        <dbReference type="Proteomes" id="UP000744769"/>
    </source>
</evidence>
<protein>
    <submittedName>
        <fullName evidence="1">SCO1664 family protein</fullName>
    </submittedName>
</protein>
<comment type="caution">
    <text evidence="1">The sequence shown here is derived from an EMBL/GenBank/DDBJ whole genome shotgun (WGS) entry which is preliminary data.</text>
</comment>
<gene>
    <name evidence="1" type="ORF">G9U51_03395</name>
</gene>
<accession>A0A967EGA6</accession>